<dbReference type="eggNOG" id="ENOG502TJA4">
    <property type="taxonomic scope" value="Eukaryota"/>
</dbReference>
<proteinExistence type="predicted"/>
<reference evidence="3" key="1">
    <citation type="submission" date="2016-11" db="UniProtKB">
        <authorList>
            <consortium name="WormBaseParasite"/>
        </authorList>
    </citation>
    <scope>IDENTIFICATION</scope>
</reference>
<keyword evidence="2" id="KW-1185">Reference proteome</keyword>
<evidence type="ECO:0000313" key="3">
    <source>
        <dbReference type="WBParaSite" id="Csp11.Scaffold630.g18152.t1"/>
    </source>
</evidence>
<dbReference type="PROSITE" id="PS51900">
    <property type="entry name" value="CB"/>
    <property type="match status" value="1"/>
</dbReference>
<name>A0A1I7UPV4_9PELO</name>
<dbReference type="InterPro" id="IPR044068">
    <property type="entry name" value="CB"/>
</dbReference>
<feature type="domain" description="Core-binding (CB)" evidence="1">
    <location>
        <begin position="27"/>
        <end position="99"/>
    </location>
</feature>
<dbReference type="WBParaSite" id="Csp11.Scaffold630.g18152.t1">
    <property type="protein sequence ID" value="Csp11.Scaffold630.g18152.t1"/>
    <property type="gene ID" value="Csp11.Scaffold630.g18152"/>
</dbReference>
<dbReference type="AlphaFoldDB" id="A0A1I7UPV4"/>
<sequence>MADPTLSKPANAVNAAEELVKLVPPKKQFDPVVQAMHDEAAKDGEAYYKRLLEEAAKDKRAKHIDEKTLRNFLNDRYKQTSNNRALVIRRLNKIYDWLREYHFTWEREVLMLYFHFDQPGWDLIQAMFYIFTCKAIRKIH</sequence>
<protein>
    <submittedName>
        <fullName evidence="3">Core-binding (CB) domain-containing protein</fullName>
    </submittedName>
</protein>
<accession>A0A1I7UPV4</accession>
<dbReference type="Proteomes" id="UP000095282">
    <property type="component" value="Unplaced"/>
</dbReference>
<evidence type="ECO:0000313" key="2">
    <source>
        <dbReference type="Proteomes" id="UP000095282"/>
    </source>
</evidence>
<organism evidence="2 3">
    <name type="scientific">Caenorhabditis tropicalis</name>
    <dbReference type="NCBI Taxonomy" id="1561998"/>
    <lineage>
        <taxon>Eukaryota</taxon>
        <taxon>Metazoa</taxon>
        <taxon>Ecdysozoa</taxon>
        <taxon>Nematoda</taxon>
        <taxon>Chromadorea</taxon>
        <taxon>Rhabditida</taxon>
        <taxon>Rhabditina</taxon>
        <taxon>Rhabditomorpha</taxon>
        <taxon>Rhabditoidea</taxon>
        <taxon>Rhabditidae</taxon>
        <taxon>Peloderinae</taxon>
        <taxon>Caenorhabditis</taxon>
    </lineage>
</organism>
<evidence type="ECO:0000259" key="1">
    <source>
        <dbReference type="PROSITE" id="PS51900"/>
    </source>
</evidence>